<name>A0A392W0L8_9FABA</name>
<dbReference type="EMBL" id="LXQA011349266">
    <property type="protein sequence ID" value="MCI94178.1"/>
    <property type="molecule type" value="Genomic_DNA"/>
</dbReference>
<feature type="non-terminal residue" evidence="1">
    <location>
        <position position="58"/>
    </location>
</feature>
<accession>A0A392W0L8</accession>
<comment type="caution">
    <text evidence="1">The sequence shown here is derived from an EMBL/GenBank/DDBJ whole genome shotgun (WGS) entry which is preliminary data.</text>
</comment>
<proteinExistence type="predicted"/>
<evidence type="ECO:0000313" key="2">
    <source>
        <dbReference type="Proteomes" id="UP000265520"/>
    </source>
</evidence>
<reference evidence="1 2" key="1">
    <citation type="journal article" date="2018" name="Front. Plant Sci.">
        <title>Red Clover (Trifolium pratense) and Zigzag Clover (T. medium) - A Picture of Genomic Similarities and Differences.</title>
        <authorList>
            <person name="Dluhosova J."/>
            <person name="Istvanek J."/>
            <person name="Nedelnik J."/>
            <person name="Repkova J."/>
        </authorList>
    </citation>
    <scope>NUCLEOTIDE SEQUENCE [LARGE SCALE GENOMIC DNA]</scope>
    <source>
        <strain evidence="2">cv. 10/8</strain>
        <tissue evidence="1">Leaf</tissue>
    </source>
</reference>
<feature type="non-terminal residue" evidence="1">
    <location>
        <position position="1"/>
    </location>
</feature>
<dbReference type="Proteomes" id="UP000265520">
    <property type="component" value="Unassembled WGS sequence"/>
</dbReference>
<keyword evidence="2" id="KW-1185">Reference proteome</keyword>
<sequence length="58" mass="6456">CIYDCDNHTTAALWNPATADVKVIPPGSAEFQGQFTTEIVLHGFGYDRVSDDYKVIQH</sequence>
<organism evidence="1 2">
    <name type="scientific">Trifolium medium</name>
    <dbReference type="NCBI Taxonomy" id="97028"/>
    <lineage>
        <taxon>Eukaryota</taxon>
        <taxon>Viridiplantae</taxon>
        <taxon>Streptophyta</taxon>
        <taxon>Embryophyta</taxon>
        <taxon>Tracheophyta</taxon>
        <taxon>Spermatophyta</taxon>
        <taxon>Magnoliopsida</taxon>
        <taxon>eudicotyledons</taxon>
        <taxon>Gunneridae</taxon>
        <taxon>Pentapetalae</taxon>
        <taxon>rosids</taxon>
        <taxon>fabids</taxon>
        <taxon>Fabales</taxon>
        <taxon>Fabaceae</taxon>
        <taxon>Papilionoideae</taxon>
        <taxon>50 kb inversion clade</taxon>
        <taxon>NPAAA clade</taxon>
        <taxon>Hologalegina</taxon>
        <taxon>IRL clade</taxon>
        <taxon>Trifolieae</taxon>
        <taxon>Trifolium</taxon>
    </lineage>
</organism>
<evidence type="ECO:0000313" key="1">
    <source>
        <dbReference type="EMBL" id="MCI94178.1"/>
    </source>
</evidence>
<protein>
    <submittedName>
        <fullName evidence="1">F-box protein</fullName>
    </submittedName>
</protein>
<dbReference type="AlphaFoldDB" id="A0A392W0L8"/>